<keyword evidence="4" id="KW-0479">Metal-binding</keyword>
<evidence type="ECO:0000256" key="6">
    <source>
        <dbReference type="ARBA" id="ARBA00023211"/>
    </source>
</evidence>
<evidence type="ECO:0000256" key="3">
    <source>
        <dbReference type="ARBA" id="ARBA00022631"/>
    </source>
</evidence>
<dbReference type="Gene3D" id="3.30.70.360">
    <property type="match status" value="1"/>
</dbReference>
<dbReference type="InterPro" id="IPR002933">
    <property type="entry name" value="Peptidase_M20"/>
</dbReference>
<dbReference type="PANTHER" id="PTHR32494:SF19">
    <property type="entry name" value="ALLANTOATE DEIMINASE-RELATED"/>
    <property type="match status" value="1"/>
</dbReference>
<reference evidence="7 8" key="1">
    <citation type="journal article" date="2015" name="Genome Biol. Evol.">
        <title>Comparative Genomics of a Bacterivorous Green Alga Reveals Evolutionary Causalities and Consequences of Phago-Mixotrophic Mode of Nutrition.</title>
        <authorList>
            <person name="Burns J.A."/>
            <person name="Paasch A."/>
            <person name="Narechania A."/>
            <person name="Kim E."/>
        </authorList>
    </citation>
    <scope>NUCLEOTIDE SEQUENCE [LARGE SCALE GENOMIC DNA]</scope>
    <source>
        <strain evidence="7 8">PLY_AMNH</strain>
    </source>
</reference>
<evidence type="ECO:0008006" key="9">
    <source>
        <dbReference type="Google" id="ProtNLM"/>
    </source>
</evidence>
<evidence type="ECO:0000256" key="5">
    <source>
        <dbReference type="ARBA" id="ARBA00022801"/>
    </source>
</evidence>
<dbReference type="InterPro" id="IPR010158">
    <property type="entry name" value="Amidase_Cbmase"/>
</dbReference>
<dbReference type="SUPFAM" id="SSF53187">
    <property type="entry name" value="Zn-dependent exopeptidases"/>
    <property type="match status" value="1"/>
</dbReference>
<dbReference type="Pfam" id="PF01546">
    <property type="entry name" value="Peptidase_M20"/>
    <property type="match status" value="1"/>
</dbReference>
<comment type="subunit">
    <text evidence="2">Homodimer.</text>
</comment>
<feature type="non-terminal residue" evidence="7">
    <location>
        <position position="1"/>
    </location>
</feature>
<gene>
    <name evidence="7" type="ORF">CYMTET_33852</name>
</gene>
<proteinExistence type="predicted"/>
<dbReference type="GO" id="GO:0046872">
    <property type="term" value="F:metal ion binding"/>
    <property type="evidence" value="ECO:0007669"/>
    <property type="project" value="UniProtKB-KW"/>
</dbReference>
<dbReference type="AlphaFoldDB" id="A0AAE0KQS3"/>
<dbReference type="Gene3D" id="3.40.630.10">
    <property type="entry name" value="Zn peptidases"/>
    <property type="match status" value="1"/>
</dbReference>
<name>A0AAE0KQS3_9CHLO</name>
<evidence type="ECO:0000256" key="1">
    <source>
        <dbReference type="ARBA" id="ARBA00001936"/>
    </source>
</evidence>
<comment type="caution">
    <text evidence="7">The sequence shown here is derived from an EMBL/GenBank/DDBJ whole genome shotgun (WGS) entry which is preliminary data.</text>
</comment>
<keyword evidence="5" id="KW-0378">Hydrolase</keyword>
<dbReference type="PANTHER" id="PTHR32494">
    <property type="entry name" value="ALLANTOATE DEIMINASE-RELATED"/>
    <property type="match status" value="1"/>
</dbReference>
<comment type="cofactor">
    <cofactor evidence="1">
        <name>Mn(2+)</name>
        <dbReference type="ChEBI" id="CHEBI:29035"/>
    </cofactor>
</comment>
<evidence type="ECO:0000313" key="7">
    <source>
        <dbReference type="EMBL" id="KAK3257045.1"/>
    </source>
</evidence>
<keyword evidence="8" id="KW-1185">Reference proteome</keyword>
<accession>A0AAE0KQS3</accession>
<organism evidence="7 8">
    <name type="scientific">Cymbomonas tetramitiformis</name>
    <dbReference type="NCBI Taxonomy" id="36881"/>
    <lineage>
        <taxon>Eukaryota</taxon>
        <taxon>Viridiplantae</taxon>
        <taxon>Chlorophyta</taxon>
        <taxon>Pyramimonadophyceae</taxon>
        <taxon>Pyramimonadales</taxon>
        <taxon>Pyramimonadaceae</taxon>
        <taxon>Cymbomonas</taxon>
    </lineage>
</organism>
<evidence type="ECO:0000256" key="4">
    <source>
        <dbReference type="ARBA" id="ARBA00022723"/>
    </source>
</evidence>
<dbReference type="EMBL" id="LGRX02021101">
    <property type="protein sequence ID" value="KAK3257045.1"/>
    <property type="molecule type" value="Genomic_DNA"/>
</dbReference>
<sequence length="132" mass="14440">VRDIDGERRDTVVQKIIASAHAIAERRGCEVTVEVINQDPPATCGKDVVAAVTASVEQLGLPNQVMVSRAYHDALFMAKFTSTGMIFIPCRDGVSHRPDEFASDRDIAHGVRTLGLTLARLSYGTQNHHEEL</sequence>
<evidence type="ECO:0000313" key="8">
    <source>
        <dbReference type="Proteomes" id="UP001190700"/>
    </source>
</evidence>
<dbReference type="GO" id="GO:0006144">
    <property type="term" value="P:purine nucleobase metabolic process"/>
    <property type="evidence" value="ECO:0007669"/>
    <property type="project" value="UniProtKB-KW"/>
</dbReference>
<protein>
    <recommendedName>
        <fullName evidence="9">M20/M25/M40 family metallo-hydrolase</fullName>
    </recommendedName>
</protein>
<keyword evidence="6" id="KW-0464">Manganese</keyword>
<dbReference type="GO" id="GO:0016813">
    <property type="term" value="F:hydrolase activity, acting on carbon-nitrogen (but not peptide) bonds, in linear amidines"/>
    <property type="evidence" value="ECO:0007669"/>
    <property type="project" value="InterPro"/>
</dbReference>
<dbReference type="Proteomes" id="UP001190700">
    <property type="component" value="Unassembled WGS sequence"/>
</dbReference>
<keyword evidence="3" id="KW-0659">Purine metabolism</keyword>
<evidence type="ECO:0000256" key="2">
    <source>
        <dbReference type="ARBA" id="ARBA00011738"/>
    </source>
</evidence>